<reference evidence="5" key="1">
    <citation type="submission" date="2016-09" db="EMBL/GenBank/DDBJ databases">
        <authorList>
            <person name="Greninger A.L."/>
            <person name="Jerome K.R."/>
            <person name="Mcnair B."/>
            <person name="Wallis C."/>
            <person name="Fang F."/>
        </authorList>
    </citation>
    <scope>NUCLEOTIDE SEQUENCE [LARGE SCALE GENOMIC DNA]</scope>
    <source>
        <strain evidence="5">M6</strain>
    </source>
</reference>
<evidence type="ECO:0000259" key="3">
    <source>
        <dbReference type="Pfam" id="PF03561"/>
    </source>
</evidence>
<dbReference type="PANTHER" id="PTHR12045:SF3">
    <property type="entry name" value="INACTIVE ALLANTOICASE-RELATED"/>
    <property type="match status" value="1"/>
</dbReference>
<dbReference type="OrthoDB" id="2078334at2"/>
<dbReference type="GO" id="GO:0000256">
    <property type="term" value="P:allantoin catabolic process"/>
    <property type="evidence" value="ECO:0007669"/>
    <property type="project" value="UniProtKB-UniRule"/>
</dbReference>
<dbReference type="UniPathway" id="UPA00395">
    <property type="reaction ID" value="UER00654"/>
</dbReference>
<feature type="domain" description="Allantoicase" evidence="3">
    <location>
        <begin position="20"/>
        <end position="169"/>
    </location>
</feature>
<feature type="domain" description="Allantoicase" evidence="3">
    <location>
        <begin position="190"/>
        <end position="319"/>
    </location>
</feature>
<dbReference type="Gene3D" id="2.60.120.260">
    <property type="entry name" value="Galactose-binding domain-like"/>
    <property type="match status" value="2"/>
</dbReference>
<dbReference type="EMBL" id="MIHA01000007">
    <property type="protein sequence ID" value="ODQ90216.1"/>
    <property type="molecule type" value="Genomic_DNA"/>
</dbReference>
<dbReference type="Pfam" id="PF03561">
    <property type="entry name" value="Allantoicase"/>
    <property type="match status" value="2"/>
</dbReference>
<evidence type="ECO:0000256" key="2">
    <source>
        <dbReference type="HAMAP-Rule" id="MF_00813"/>
    </source>
</evidence>
<sequence>MPDREPDFTWLPDLALRSLGGAVIWANDETFAEKENLINPGPAGFRPATFGHKGQVYDGWETRRRREPGHDEAIVRLGLPGVVRGIVVDTGWFKGNYPPEVSVEALEIQGYPPADQIAAEPGWQTLVGRVKVYGDTRNPFEVTDGNRWTHVRLSIYPDGGVARLRVHGEGKPDLHPLSAGPVDLAALESGGLVLDCSNRFYSSPHNIIFPGLAQVMGDGWETARRRDDGNDWVLLRLGSPGRIRLAEIDTSYFVGNSPAAASLTGVRGDGAHVTLLPRTDLLPDTRHRFPIEDAGVVEKVRLDIYPDGGLARLRLYGEPA</sequence>
<name>A0A1E3RK06_MYCFV</name>
<dbReference type="AlphaFoldDB" id="A0A1E3RK06"/>
<comment type="catalytic activity">
    <reaction evidence="2">
        <text>allantoate + H2O = (S)-ureidoglycolate + urea</text>
        <dbReference type="Rhea" id="RHEA:11016"/>
        <dbReference type="ChEBI" id="CHEBI:15377"/>
        <dbReference type="ChEBI" id="CHEBI:16199"/>
        <dbReference type="ChEBI" id="CHEBI:17536"/>
        <dbReference type="ChEBI" id="CHEBI:57296"/>
        <dbReference type="EC" id="3.5.3.4"/>
    </reaction>
</comment>
<keyword evidence="5" id="KW-1185">Reference proteome</keyword>
<dbReference type="HAMAP" id="MF_00813">
    <property type="entry name" value="Allantoicase"/>
    <property type="match status" value="1"/>
</dbReference>
<dbReference type="NCBIfam" id="TIGR02961">
    <property type="entry name" value="allantoicase"/>
    <property type="match status" value="1"/>
</dbReference>
<dbReference type="PANTHER" id="PTHR12045">
    <property type="entry name" value="ALLANTOICASE"/>
    <property type="match status" value="1"/>
</dbReference>
<dbReference type="EC" id="3.5.3.4" evidence="2"/>
<dbReference type="STRING" id="1776.BHQ18_11065"/>
<dbReference type="RefSeq" id="WP_069413885.1">
    <property type="nucleotide sequence ID" value="NZ_JACKUL010000022.1"/>
</dbReference>
<keyword evidence="2" id="KW-0659">Purine metabolism</keyword>
<dbReference type="GO" id="GO:0004037">
    <property type="term" value="F:allantoicase activity"/>
    <property type="evidence" value="ECO:0007669"/>
    <property type="project" value="UniProtKB-UniRule"/>
</dbReference>
<keyword evidence="2" id="KW-0378">Hydrolase</keyword>
<organism evidence="4 5">
    <name type="scientific">Mycolicibacterium flavescens</name>
    <name type="common">Mycobacterium flavescens</name>
    <dbReference type="NCBI Taxonomy" id="1776"/>
    <lineage>
        <taxon>Bacteria</taxon>
        <taxon>Bacillati</taxon>
        <taxon>Actinomycetota</taxon>
        <taxon>Actinomycetes</taxon>
        <taxon>Mycobacteriales</taxon>
        <taxon>Mycobacteriaceae</taxon>
        <taxon>Mycolicibacterium</taxon>
    </lineage>
</organism>
<comment type="caution">
    <text evidence="4">The sequence shown here is derived from an EMBL/GenBank/DDBJ whole genome shotgun (WGS) entry which is preliminary data.</text>
</comment>
<comment type="similarity">
    <text evidence="1 2">Belongs to the allantoicase family.</text>
</comment>
<evidence type="ECO:0000313" key="5">
    <source>
        <dbReference type="Proteomes" id="UP000094053"/>
    </source>
</evidence>
<dbReference type="InterPro" id="IPR015908">
    <property type="entry name" value="Allantoicase_dom"/>
</dbReference>
<accession>A0A1E3RK06</accession>
<proteinExistence type="inferred from homology"/>
<dbReference type="GO" id="GO:0006144">
    <property type="term" value="P:purine nucleobase metabolic process"/>
    <property type="evidence" value="ECO:0007669"/>
    <property type="project" value="UniProtKB-KW"/>
</dbReference>
<dbReference type="InterPro" id="IPR005164">
    <property type="entry name" value="Allantoicase"/>
</dbReference>
<dbReference type="SUPFAM" id="SSF49785">
    <property type="entry name" value="Galactose-binding domain-like"/>
    <property type="match status" value="2"/>
</dbReference>
<dbReference type="InterPro" id="IPR008979">
    <property type="entry name" value="Galactose-bd-like_sf"/>
</dbReference>
<comment type="pathway">
    <text evidence="2">Nitrogen metabolism; (S)-allantoin degradation; (S)-ureidoglycolate from allantoate (aminidohydrolase route): step 1/1.</text>
</comment>
<gene>
    <name evidence="2" type="primary">alc</name>
    <name evidence="4" type="ORF">BHQ18_11065</name>
</gene>
<dbReference type="PIRSF" id="PIRSF016516">
    <property type="entry name" value="Allantoicase"/>
    <property type="match status" value="1"/>
</dbReference>
<protein>
    <recommendedName>
        <fullName evidence="2">Probable allantoicase</fullName>
        <ecNumber evidence="2">3.5.3.4</ecNumber>
    </recommendedName>
    <alternativeName>
        <fullName evidence="2">Allantoate amidinohydrolase</fullName>
    </alternativeName>
</protein>
<evidence type="ECO:0000313" key="4">
    <source>
        <dbReference type="EMBL" id="ODQ90216.1"/>
    </source>
</evidence>
<dbReference type="Proteomes" id="UP000094053">
    <property type="component" value="Unassembled WGS sequence"/>
</dbReference>
<evidence type="ECO:0000256" key="1">
    <source>
        <dbReference type="ARBA" id="ARBA00009242"/>
    </source>
</evidence>